<organism evidence="2 3">
    <name type="scientific">Discostella pseudostelligera</name>
    <dbReference type="NCBI Taxonomy" id="259834"/>
    <lineage>
        <taxon>Eukaryota</taxon>
        <taxon>Sar</taxon>
        <taxon>Stramenopiles</taxon>
        <taxon>Ochrophyta</taxon>
        <taxon>Bacillariophyta</taxon>
        <taxon>Coscinodiscophyceae</taxon>
        <taxon>Thalassiosirophycidae</taxon>
        <taxon>Stephanodiscales</taxon>
        <taxon>Stephanodiscaceae</taxon>
        <taxon>Discostella</taxon>
    </lineage>
</organism>
<dbReference type="AlphaFoldDB" id="A0ABD3M7R2"/>
<proteinExistence type="predicted"/>
<evidence type="ECO:0008006" key="4">
    <source>
        <dbReference type="Google" id="ProtNLM"/>
    </source>
</evidence>
<comment type="caution">
    <text evidence="2">The sequence shown here is derived from an EMBL/GenBank/DDBJ whole genome shotgun (WGS) entry which is preliminary data.</text>
</comment>
<keyword evidence="3" id="KW-1185">Reference proteome</keyword>
<feature type="compositionally biased region" description="Pro residues" evidence="1">
    <location>
        <begin position="59"/>
        <end position="71"/>
    </location>
</feature>
<name>A0ABD3M7R2_9STRA</name>
<dbReference type="Proteomes" id="UP001530293">
    <property type="component" value="Unassembled WGS sequence"/>
</dbReference>
<gene>
    <name evidence="2" type="ORF">ACHAWU_003004</name>
</gene>
<feature type="compositionally biased region" description="Low complexity" evidence="1">
    <location>
        <begin position="135"/>
        <end position="147"/>
    </location>
</feature>
<dbReference type="EMBL" id="JALLBG020000215">
    <property type="protein sequence ID" value="KAL3758933.1"/>
    <property type="molecule type" value="Genomic_DNA"/>
</dbReference>
<reference evidence="2 3" key="1">
    <citation type="submission" date="2024-10" db="EMBL/GenBank/DDBJ databases">
        <title>Updated reference genomes for cyclostephanoid diatoms.</title>
        <authorList>
            <person name="Roberts W.R."/>
            <person name="Alverson A.J."/>
        </authorList>
    </citation>
    <scope>NUCLEOTIDE SEQUENCE [LARGE SCALE GENOMIC DNA]</scope>
    <source>
        <strain evidence="2 3">AJA232-27</strain>
    </source>
</reference>
<evidence type="ECO:0000256" key="1">
    <source>
        <dbReference type="SAM" id="MobiDB-lite"/>
    </source>
</evidence>
<evidence type="ECO:0000313" key="2">
    <source>
        <dbReference type="EMBL" id="KAL3758933.1"/>
    </source>
</evidence>
<feature type="compositionally biased region" description="Low complexity" evidence="1">
    <location>
        <begin position="89"/>
        <end position="126"/>
    </location>
</feature>
<sequence length="319" mass="34343">MSEALPNISSMKLTQLREELNLYGINSSTFCEKSEMITALQHARDTLPRPTTSYREVEPPTPQPQPPPPAPSKEEEEKKRFRATRRNSITKPSPFSTPSSSSGGSAHSTMPQAATATATSSTATNSHPPPPPQAAPSTSSSSTTTTQKDAKKALALRSPVVIHQRIKEKPTSTITTPSSFATPTTIGERTNSFLPGSPFSFAIHGSIYDDDAAIIRIPDGTCLTINSASVDAKSMEHYLHQKGALGVSLKLSSEENPQLLPLWTFDKEKSSSYNISNLGIRVAGPRNIRLGACMEMGYRSGASVDVFVFGSVTLDSDKY</sequence>
<evidence type="ECO:0000313" key="3">
    <source>
        <dbReference type="Proteomes" id="UP001530293"/>
    </source>
</evidence>
<feature type="region of interest" description="Disordered" evidence="1">
    <location>
        <begin position="43"/>
        <end position="157"/>
    </location>
</feature>
<protein>
    <recommendedName>
        <fullName evidence="4">SAP domain-containing protein</fullName>
    </recommendedName>
</protein>
<accession>A0ABD3M7R2</accession>